<organism evidence="3">
    <name type="scientific">marine sediment metagenome</name>
    <dbReference type="NCBI Taxonomy" id="412755"/>
    <lineage>
        <taxon>unclassified sequences</taxon>
        <taxon>metagenomes</taxon>
        <taxon>ecological metagenomes</taxon>
    </lineage>
</organism>
<feature type="compositionally biased region" description="Basic and acidic residues" evidence="1">
    <location>
        <begin position="132"/>
        <end position="149"/>
    </location>
</feature>
<sequence>EFLKTRTRRFTDLQSIKYADDLERILQTGIVEGKTVAEISGEFKKLMGWEKEGYRATRIARTEVISVSNQARHDSYIEAGVPKKSWSSARTGDLREEHLAYDFVTSAEPIPISEEFEVVPGVVGGPANTGQADHDINCRCTERPERDDE</sequence>
<evidence type="ECO:0000256" key="1">
    <source>
        <dbReference type="SAM" id="MobiDB-lite"/>
    </source>
</evidence>
<protein>
    <recommendedName>
        <fullName evidence="2">Phage head morphogenesis domain-containing protein</fullName>
    </recommendedName>
</protein>
<name>A0A0F8Z088_9ZZZZ</name>
<feature type="region of interest" description="Disordered" evidence="1">
    <location>
        <begin position="125"/>
        <end position="149"/>
    </location>
</feature>
<dbReference type="AlphaFoldDB" id="A0A0F8Z088"/>
<feature type="domain" description="Phage head morphogenesis" evidence="2">
    <location>
        <begin position="22"/>
        <end position="141"/>
    </location>
</feature>
<evidence type="ECO:0000259" key="2">
    <source>
        <dbReference type="Pfam" id="PF04233"/>
    </source>
</evidence>
<accession>A0A0F8Z088</accession>
<feature type="non-terminal residue" evidence="3">
    <location>
        <position position="1"/>
    </location>
</feature>
<reference evidence="3" key="1">
    <citation type="journal article" date="2015" name="Nature">
        <title>Complex archaea that bridge the gap between prokaryotes and eukaryotes.</title>
        <authorList>
            <person name="Spang A."/>
            <person name="Saw J.H."/>
            <person name="Jorgensen S.L."/>
            <person name="Zaremba-Niedzwiedzka K."/>
            <person name="Martijn J."/>
            <person name="Lind A.E."/>
            <person name="van Eijk R."/>
            <person name="Schleper C."/>
            <person name="Guy L."/>
            <person name="Ettema T.J."/>
        </authorList>
    </citation>
    <scope>NUCLEOTIDE SEQUENCE</scope>
</reference>
<proteinExistence type="predicted"/>
<evidence type="ECO:0000313" key="3">
    <source>
        <dbReference type="EMBL" id="KKK87162.1"/>
    </source>
</evidence>
<dbReference type="EMBL" id="LAZR01050526">
    <property type="protein sequence ID" value="KKK87162.1"/>
    <property type="molecule type" value="Genomic_DNA"/>
</dbReference>
<gene>
    <name evidence="3" type="ORF">LCGC14_2755960</name>
</gene>
<dbReference type="InterPro" id="IPR006528">
    <property type="entry name" value="Phage_head_morphogenesis_dom"/>
</dbReference>
<comment type="caution">
    <text evidence="3">The sequence shown here is derived from an EMBL/GenBank/DDBJ whole genome shotgun (WGS) entry which is preliminary data.</text>
</comment>
<dbReference type="Pfam" id="PF04233">
    <property type="entry name" value="Phage_Mu_F"/>
    <property type="match status" value="1"/>
</dbReference>